<proteinExistence type="predicted"/>
<dbReference type="EMBL" id="AP027151">
    <property type="protein sequence ID" value="BDV44188.1"/>
    <property type="molecule type" value="Genomic_DNA"/>
</dbReference>
<sequence>MCLQAYAIPAQENKVSAQRLTKLSGLRVEKQNKPYKGALWFSRDGGCSCSLMSDNADWNEPVWELEPEILEPLAKALQVLGEEAGGFTFQAIWMGDKPETSSESTLPEILKEIRNNQVKNKHVYRVTAVQATTE</sequence>
<dbReference type="Proteomes" id="UP001317705">
    <property type="component" value="Chromosome"/>
</dbReference>
<reference evidence="1 2" key="1">
    <citation type="submission" date="2022-12" db="EMBL/GenBank/DDBJ databases">
        <title>Polyphasic characterization of Geotalea uranireducens NIT-SL11 newly isolated from a complex of sewage sludge and microbially reduced graphene oxide.</title>
        <authorList>
            <person name="Xie L."/>
            <person name="Yoshida N."/>
            <person name="Meng L."/>
        </authorList>
    </citation>
    <scope>NUCLEOTIDE SEQUENCE [LARGE SCALE GENOMIC DNA]</scope>
    <source>
        <strain evidence="1 2">NIT-SL11</strain>
    </source>
</reference>
<protein>
    <submittedName>
        <fullName evidence="1">Uncharacterized protein</fullName>
    </submittedName>
</protein>
<evidence type="ECO:0000313" key="2">
    <source>
        <dbReference type="Proteomes" id="UP001317705"/>
    </source>
</evidence>
<keyword evidence="2" id="KW-1185">Reference proteome</keyword>
<organism evidence="1 2">
    <name type="scientific">Geotalea uraniireducens</name>
    <dbReference type="NCBI Taxonomy" id="351604"/>
    <lineage>
        <taxon>Bacteria</taxon>
        <taxon>Pseudomonadati</taxon>
        <taxon>Thermodesulfobacteriota</taxon>
        <taxon>Desulfuromonadia</taxon>
        <taxon>Geobacterales</taxon>
        <taxon>Geobacteraceae</taxon>
        <taxon>Geotalea</taxon>
    </lineage>
</organism>
<evidence type="ECO:0000313" key="1">
    <source>
        <dbReference type="EMBL" id="BDV44188.1"/>
    </source>
</evidence>
<name>A0ABN6VV58_9BACT</name>
<accession>A0ABN6VV58</accession>
<gene>
    <name evidence="1" type="ORF">GURASL_31110</name>
</gene>